<dbReference type="AlphaFoldDB" id="A0A6A5WPP3"/>
<dbReference type="Proteomes" id="UP000799779">
    <property type="component" value="Unassembled WGS sequence"/>
</dbReference>
<sequence length="149" mass="16507">MDGHGSAARRPRDAKLAKGDCSGIVPSWIDPSTHDPGLIERGRSELFEDLVCVVTDLLPPSGPVFREDALVNWWRIQKSMLHPAVGIEFIYINRSSSLAGLHKSSISNSTVADHMETSIAMTDIVDLTSDSILTPQRNIRRRLVKQYPT</sequence>
<evidence type="ECO:0000313" key="2">
    <source>
        <dbReference type="Proteomes" id="UP000799779"/>
    </source>
</evidence>
<dbReference type="EMBL" id="ML977570">
    <property type="protein sequence ID" value="KAF2003870.1"/>
    <property type="molecule type" value="Genomic_DNA"/>
</dbReference>
<keyword evidence="2" id="KW-1185">Reference proteome</keyword>
<gene>
    <name evidence="1" type="ORF">P154DRAFT_572705</name>
</gene>
<evidence type="ECO:0000313" key="1">
    <source>
        <dbReference type="EMBL" id="KAF2003870.1"/>
    </source>
</evidence>
<name>A0A6A5WPP3_9PLEO</name>
<organism evidence="1 2">
    <name type="scientific">Amniculicola lignicola CBS 123094</name>
    <dbReference type="NCBI Taxonomy" id="1392246"/>
    <lineage>
        <taxon>Eukaryota</taxon>
        <taxon>Fungi</taxon>
        <taxon>Dikarya</taxon>
        <taxon>Ascomycota</taxon>
        <taxon>Pezizomycotina</taxon>
        <taxon>Dothideomycetes</taxon>
        <taxon>Pleosporomycetidae</taxon>
        <taxon>Pleosporales</taxon>
        <taxon>Amniculicolaceae</taxon>
        <taxon>Amniculicola</taxon>
    </lineage>
</organism>
<proteinExistence type="predicted"/>
<protein>
    <submittedName>
        <fullName evidence="1">Uncharacterized protein</fullName>
    </submittedName>
</protein>
<accession>A0A6A5WPP3</accession>
<reference evidence="1" key="1">
    <citation type="journal article" date="2020" name="Stud. Mycol.">
        <title>101 Dothideomycetes genomes: a test case for predicting lifestyles and emergence of pathogens.</title>
        <authorList>
            <person name="Haridas S."/>
            <person name="Albert R."/>
            <person name="Binder M."/>
            <person name="Bloem J."/>
            <person name="Labutti K."/>
            <person name="Salamov A."/>
            <person name="Andreopoulos B."/>
            <person name="Baker S."/>
            <person name="Barry K."/>
            <person name="Bills G."/>
            <person name="Bluhm B."/>
            <person name="Cannon C."/>
            <person name="Castanera R."/>
            <person name="Culley D."/>
            <person name="Daum C."/>
            <person name="Ezra D."/>
            <person name="Gonzalez J."/>
            <person name="Henrissat B."/>
            <person name="Kuo A."/>
            <person name="Liang C."/>
            <person name="Lipzen A."/>
            <person name="Lutzoni F."/>
            <person name="Magnuson J."/>
            <person name="Mondo S."/>
            <person name="Nolan M."/>
            <person name="Ohm R."/>
            <person name="Pangilinan J."/>
            <person name="Park H.-J."/>
            <person name="Ramirez L."/>
            <person name="Alfaro M."/>
            <person name="Sun H."/>
            <person name="Tritt A."/>
            <person name="Yoshinaga Y."/>
            <person name="Zwiers L.-H."/>
            <person name="Turgeon B."/>
            <person name="Goodwin S."/>
            <person name="Spatafora J."/>
            <person name="Crous P."/>
            <person name="Grigoriev I."/>
        </authorList>
    </citation>
    <scope>NUCLEOTIDE SEQUENCE</scope>
    <source>
        <strain evidence="1">CBS 123094</strain>
    </source>
</reference>